<keyword evidence="3" id="KW-0819">tRNA processing</keyword>
<keyword evidence="7" id="KW-0378">Hydrolase</keyword>
<keyword evidence="6" id="KW-0255">Endonuclease</keyword>
<comment type="cofactor">
    <cofactor evidence="1">
        <name>Zn(2+)</name>
        <dbReference type="ChEBI" id="CHEBI:29105"/>
    </cofactor>
</comment>
<evidence type="ECO:0000256" key="2">
    <source>
        <dbReference type="ARBA" id="ARBA00011738"/>
    </source>
</evidence>
<keyword evidence="4" id="KW-0540">Nuclease</keyword>
<comment type="subunit">
    <text evidence="2">Homodimer.</text>
</comment>
<name>A0A813TKL4_9BILA</name>
<dbReference type="InterPro" id="IPR036866">
    <property type="entry name" value="RibonucZ/Hydroxyglut_hydro"/>
</dbReference>
<reference evidence="10" key="1">
    <citation type="submission" date="2021-02" db="EMBL/GenBank/DDBJ databases">
        <authorList>
            <person name="Nowell W R."/>
        </authorList>
    </citation>
    <scope>NUCLEOTIDE SEQUENCE</scope>
    <source>
        <strain evidence="10">Ploen Becks lab</strain>
    </source>
</reference>
<keyword evidence="11" id="KW-1185">Reference proteome</keyword>
<evidence type="ECO:0000256" key="1">
    <source>
        <dbReference type="ARBA" id="ARBA00001947"/>
    </source>
</evidence>
<keyword evidence="8" id="KW-0862">Zinc</keyword>
<evidence type="ECO:0000313" key="11">
    <source>
        <dbReference type="Proteomes" id="UP000663879"/>
    </source>
</evidence>
<sequence>MEIVFLGTASNNPTPVRGVSATCFRYEGEVWLIDAGEGTQTQFMKSTVKPGKITKIFITHLHGDHIFGLPGLMCTIGQNIVENKKLEIYGPVGLRRFLRTSLELSRSMVTYSYSVHELVPIDEQIPDDIKKWNIVQTEDSYLHPSEILGKQIVINKNGHWDLFETDLISVKAGWIRHRVATFGFVIEHKPQQGSLDVEGLKAAGVRPGPLYKKIKSGENVTLENGAIIEASKFVGPEKPGKKITILGDCYGVSEQTIQIAKNSDLLIHEATLEDSFKEKAISNGHSTPSMASIVANKINAKCLILSHFSQRYKPLSYFIEKNIDPTKLDPNDEEIECVQKLVDEAKLTFNGSCIAAYDFFSYRV</sequence>
<dbReference type="Pfam" id="PF00753">
    <property type="entry name" value="Lactamase_B"/>
    <property type="match status" value="1"/>
</dbReference>
<dbReference type="EMBL" id="CAJNOC010000849">
    <property type="protein sequence ID" value="CAF0809561.1"/>
    <property type="molecule type" value="Genomic_DNA"/>
</dbReference>
<dbReference type="HAMAP" id="MF_01818">
    <property type="entry name" value="RNase_Z_BN"/>
    <property type="match status" value="1"/>
</dbReference>
<dbReference type="Gene3D" id="3.60.15.10">
    <property type="entry name" value="Ribonuclease Z/Hydroxyacylglutathione hydrolase-like"/>
    <property type="match status" value="1"/>
</dbReference>
<dbReference type="AlphaFoldDB" id="A0A813TKL4"/>
<protein>
    <recommendedName>
        <fullName evidence="9">Metallo-beta-lactamase domain-containing protein</fullName>
    </recommendedName>
</protein>
<dbReference type="GO" id="GO:0005634">
    <property type="term" value="C:nucleus"/>
    <property type="evidence" value="ECO:0007669"/>
    <property type="project" value="TreeGrafter"/>
</dbReference>
<dbReference type="GO" id="GO:0046872">
    <property type="term" value="F:metal ion binding"/>
    <property type="evidence" value="ECO:0007669"/>
    <property type="project" value="UniProtKB-KW"/>
</dbReference>
<evidence type="ECO:0000256" key="3">
    <source>
        <dbReference type="ARBA" id="ARBA00022694"/>
    </source>
</evidence>
<evidence type="ECO:0000256" key="4">
    <source>
        <dbReference type="ARBA" id="ARBA00022722"/>
    </source>
</evidence>
<proteinExistence type="inferred from homology"/>
<dbReference type="InterPro" id="IPR013471">
    <property type="entry name" value="RNase_Z/BN"/>
</dbReference>
<comment type="caution">
    <text evidence="10">The sequence shown here is derived from an EMBL/GenBank/DDBJ whole genome shotgun (WGS) entry which is preliminary data.</text>
</comment>
<accession>A0A813TKL4</accession>
<evidence type="ECO:0000313" key="10">
    <source>
        <dbReference type="EMBL" id="CAF0809561.1"/>
    </source>
</evidence>
<keyword evidence="5" id="KW-0479">Metal-binding</keyword>
<evidence type="ECO:0000256" key="8">
    <source>
        <dbReference type="ARBA" id="ARBA00022833"/>
    </source>
</evidence>
<dbReference type="GO" id="GO:0042781">
    <property type="term" value="F:3'-tRNA processing endoribonuclease activity"/>
    <property type="evidence" value="ECO:0007669"/>
    <property type="project" value="TreeGrafter"/>
</dbReference>
<dbReference type="InterPro" id="IPR001279">
    <property type="entry name" value="Metallo-B-lactamas"/>
</dbReference>
<dbReference type="PANTHER" id="PTHR46018:SF2">
    <property type="entry name" value="ZINC PHOSPHODIESTERASE ELAC PROTEIN 1"/>
    <property type="match status" value="1"/>
</dbReference>
<feature type="domain" description="Metallo-beta-lactamase" evidence="9">
    <location>
        <begin position="18"/>
        <end position="285"/>
    </location>
</feature>
<evidence type="ECO:0000256" key="6">
    <source>
        <dbReference type="ARBA" id="ARBA00022759"/>
    </source>
</evidence>
<dbReference type="SUPFAM" id="SSF56281">
    <property type="entry name" value="Metallo-hydrolase/oxidoreductase"/>
    <property type="match status" value="1"/>
</dbReference>
<dbReference type="SMART" id="SM00849">
    <property type="entry name" value="Lactamase_B"/>
    <property type="match status" value="1"/>
</dbReference>
<evidence type="ECO:0000256" key="7">
    <source>
        <dbReference type="ARBA" id="ARBA00022801"/>
    </source>
</evidence>
<dbReference type="CDD" id="cd07717">
    <property type="entry name" value="RNaseZ_ZiPD-like_MBL-fold"/>
    <property type="match status" value="1"/>
</dbReference>
<organism evidence="10 11">
    <name type="scientific">Brachionus calyciflorus</name>
    <dbReference type="NCBI Taxonomy" id="104777"/>
    <lineage>
        <taxon>Eukaryota</taxon>
        <taxon>Metazoa</taxon>
        <taxon>Spiralia</taxon>
        <taxon>Gnathifera</taxon>
        <taxon>Rotifera</taxon>
        <taxon>Eurotatoria</taxon>
        <taxon>Monogononta</taxon>
        <taxon>Pseudotrocha</taxon>
        <taxon>Ploima</taxon>
        <taxon>Brachionidae</taxon>
        <taxon>Brachionus</taxon>
    </lineage>
</organism>
<evidence type="ECO:0000259" key="9">
    <source>
        <dbReference type="SMART" id="SM00849"/>
    </source>
</evidence>
<dbReference type="OrthoDB" id="527344at2759"/>
<gene>
    <name evidence="10" type="ORF">OXX778_LOCUS6902</name>
</gene>
<dbReference type="Proteomes" id="UP000663879">
    <property type="component" value="Unassembled WGS sequence"/>
</dbReference>
<dbReference type="NCBIfam" id="NF000801">
    <property type="entry name" value="PRK00055.1-3"/>
    <property type="match status" value="1"/>
</dbReference>
<evidence type="ECO:0000256" key="5">
    <source>
        <dbReference type="ARBA" id="ARBA00022723"/>
    </source>
</evidence>
<dbReference type="PANTHER" id="PTHR46018">
    <property type="entry name" value="ZINC PHOSPHODIESTERASE ELAC PROTEIN 1"/>
    <property type="match status" value="1"/>
</dbReference>